<evidence type="ECO:0000313" key="3">
    <source>
        <dbReference type="Proteomes" id="UP000784294"/>
    </source>
</evidence>
<protein>
    <submittedName>
        <fullName evidence="2">Uncharacterized protein</fullName>
    </submittedName>
</protein>
<keyword evidence="3" id="KW-1185">Reference proteome</keyword>
<organism evidence="2 3">
    <name type="scientific">Protopolystoma xenopodis</name>
    <dbReference type="NCBI Taxonomy" id="117903"/>
    <lineage>
        <taxon>Eukaryota</taxon>
        <taxon>Metazoa</taxon>
        <taxon>Spiralia</taxon>
        <taxon>Lophotrochozoa</taxon>
        <taxon>Platyhelminthes</taxon>
        <taxon>Monogenea</taxon>
        <taxon>Polyopisthocotylea</taxon>
        <taxon>Polystomatidea</taxon>
        <taxon>Polystomatidae</taxon>
        <taxon>Protopolystoma</taxon>
    </lineage>
</organism>
<name>A0A448WWM4_9PLAT</name>
<dbReference type="EMBL" id="CAAALY010054012">
    <property type="protein sequence ID" value="VEL21966.1"/>
    <property type="molecule type" value="Genomic_DNA"/>
</dbReference>
<accession>A0A448WWM4</accession>
<gene>
    <name evidence="2" type="ORF">PXEA_LOCUS15406</name>
</gene>
<dbReference type="Proteomes" id="UP000784294">
    <property type="component" value="Unassembled WGS sequence"/>
</dbReference>
<dbReference type="AlphaFoldDB" id="A0A448WWM4"/>
<proteinExistence type="predicted"/>
<evidence type="ECO:0000256" key="1">
    <source>
        <dbReference type="SAM" id="MobiDB-lite"/>
    </source>
</evidence>
<evidence type="ECO:0000313" key="2">
    <source>
        <dbReference type="EMBL" id="VEL21966.1"/>
    </source>
</evidence>
<feature type="region of interest" description="Disordered" evidence="1">
    <location>
        <begin position="58"/>
        <end position="78"/>
    </location>
</feature>
<sequence>MMQFMLKNAGDTDTRAYKLQRSKVTILKILSIGIQIVDIQLRMEPALKEADFNPFRRHKSAGREGTQKNVCPGFEDAF</sequence>
<reference evidence="2" key="1">
    <citation type="submission" date="2018-11" db="EMBL/GenBank/DDBJ databases">
        <authorList>
            <consortium name="Pathogen Informatics"/>
        </authorList>
    </citation>
    <scope>NUCLEOTIDE SEQUENCE</scope>
</reference>
<comment type="caution">
    <text evidence="2">The sequence shown here is derived from an EMBL/GenBank/DDBJ whole genome shotgun (WGS) entry which is preliminary data.</text>
</comment>